<protein>
    <recommendedName>
        <fullName evidence="7">Cutinase</fullName>
    </recommendedName>
</protein>
<sequence>MRPFALSAAFLAASTLAQKGGKTPECADGLYMIAARGTGEDKGTGVIGEIAKDVAKRVNGSIVSPLDYPATFQNPDYEDSEAAGVKALSTALNNYHSSCPDGKVAVLGYSQGGQVASDVFCGGSGGMFPDNKPLAMKFVEDSVVAVIMFGDPSHVANVSYDKGDSINNGIFQRNDTKLCEDKYSDIIRSYCDTGDVYCDRGNDTEVHVSYFKKYGKEVADFVVDRYESAKSESKATETSTATATTATTGSATAGDQATSPTAAAPGNNAAAGLNPVLALAMVPLILAIFEFLY</sequence>
<evidence type="ECO:0008006" key="7">
    <source>
        <dbReference type="Google" id="ProtNLM"/>
    </source>
</evidence>
<keyword evidence="1" id="KW-0378">Hydrolase</keyword>
<accession>A0A8H4K4U4</accession>
<evidence type="ECO:0000256" key="3">
    <source>
        <dbReference type="SAM" id="MobiDB-lite"/>
    </source>
</evidence>
<keyword evidence="6" id="KW-1185">Reference proteome</keyword>
<dbReference type="AlphaFoldDB" id="A0A8H4K4U4"/>
<dbReference type="PANTHER" id="PTHR33630:SF9">
    <property type="entry name" value="CUTINASE 4"/>
    <property type="match status" value="1"/>
</dbReference>
<dbReference type="SMART" id="SM01110">
    <property type="entry name" value="Cutinase"/>
    <property type="match status" value="1"/>
</dbReference>
<dbReference type="Gene3D" id="3.40.50.1820">
    <property type="entry name" value="alpha/beta hydrolase"/>
    <property type="match status" value="1"/>
</dbReference>
<dbReference type="InterPro" id="IPR029058">
    <property type="entry name" value="AB_hydrolase_fold"/>
</dbReference>
<feature type="compositionally biased region" description="Low complexity" evidence="3">
    <location>
        <begin position="236"/>
        <end position="260"/>
    </location>
</feature>
<keyword evidence="4" id="KW-0732">Signal</keyword>
<evidence type="ECO:0000256" key="2">
    <source>
        <dbReference type="ARBA" id="ARBA00023157"/>
    </source>
</evidence>
<keyword evidence="2" id="KW-1015">Disulfide bond</keyword>
<organism evidence="5 6">
    <name type="scientific">Fusarium austroafricanum</name>
    <dbReference type="NCBI Taxonomy" id="2364996"/>
    <lineage>
        <taxon>Eukaryota</taxon>
        <taxon>Fungi</taxon>
        <taxon>Dikarya</taxon>
        <taxon>Ascomycota</taxon>
        <taxon>Pezizomycotina</taxon>
        <taxon>Sordariomycetes</taxon>
        <taxon>Hypocreomycetidae</taxon>
        <taxon>Hypocreales</taxon>
        <taxon>Nectriaceae</taxon>
        <taxon>Fusarium</taxon>
        <taxon>Fusarium concolor species complex</taxon>
    </lineage>
</organism>
<dbReference type="Pfam" id="PF01083">
    <property type="entry name" value="Cutinase"/>
    <property type="match status" value="1"/>
</dbReference>
<feature type="region of interest" description="Disordered" evidence="3">
    <location>
        <begin position="233"/>
        <end position="260"/>
    </location>
</feature>
<dbReference type="PANTHER" id="PTHR33630">
    <property type="entry name" value="CUTINASE RV1984C-RELATED-RELATED"/>
    <property type="match status" value="1"/>
</dbReference>
<name>A0A8H4K4U4_9HYPO</name>
<evidence type="ECO:0000313" key="5">
    <source>
        <dbReference type="EMBL" id="KAF4442843.1"/>
    </source>
</evidence>
<dbReference type="GO" id="GO:0052689">
    <property type="term" value="F:carboxylic ester hydrolase activity"/>
    <property type="evidence" value="ECO:0007669"/>
    <property type="project" value="UniProtKB-ARBA"/>
</dbReference>
<dbReference type="SUPFAM" id="SSF53474">
    <property type="entry name" value="alpha/beta-Hydrolases"/>
    <property type="match status" value="1"/>
</dbReference>
<gene>
    <name evidence="5" type="ORF">F53441_11633</name>
</gene>
<evidence type="ECO:0000256" key="4">
    <source>
        <dbReference type="SAM" id="SignalP"/>
    </source>
</evidence>
<dbReference type="OrthoDB" id="2586582at2759"/>
<evidence type="ECO:0000256" key="1">
    <source>
        <dbReference type="ARBA" id="ARBA00022801"/>
    </source>
</evidence>
<reference evidence="5" key="1">
    <citation type="submission" date="2020-01" db="EMBL/GenBank/DDBJ databases">
        <title>Identification and distribution of gene clusters putatively required for synthesis of sphingolipid metabolism inhibitors in phylogenetically diverse species of the filamentous fungus Fusarium.</title>
        <authorList>
            <person name="Kim H.-S."/>
            <person name="Busman M."/>
            <person name="Brown D.W."/>
            <person name="Divon H."/>
            <person name="Uhlig S."/>
            <person name="Proctor R.H."/>
        </authorList>
    </citation>
    <scope>NUCLEOTIDE SEQUENCE</scope>
    <source>
        <strain evidence="5">NRRL 53441</strain>
    </source>
</reference>
<evidence type="ECO:0000313" key="6">
    <source>
        <dbReference type="Proteomes" id="UP000605986"/>
    </source>
</evidence>
<dbReference type="InterPro" id="IPR000675">
    <property type="entry name" value="Cutinase/axe"/>
</dbReference>
<feature type="chain" id="PRO_5034137231" description="Cutinase" evidence="4">
    <location>
        <begin position="18"/>
        <end position="293"/>
    </location>
</feature>
<proteinExistence type="predicted"/>
<dbReference type="EMBL" id="JAADJG010000585">
    <property type="protein sequence ID" value="KAF4442843.1"/>
    <property type="molecule type" value="Genomic_DNA"/>
</dbReference>
<feature type="signal peptide" evidence="4">
    <location>
        <begin position="1"/>
        <end position="17"/>
    </location>
</feature>
<dbReference type="Proteomes" id="UP000605986">
    <property type="component" value="Unassembled WGS sequence"/>
</dbReference>
<comment type="caution">
    <text evidence="5">The sequence shown here is derived from an EMBL/GenBank/DDBJ whole genome shotgun (WGS) entry which is preliminary data.</text>
</comment>